<dbReference type="Proteomes" id="UP000823941">
    <property type="component" value="Chromosome 22"/>
</dbReference>
<evidence type="ECO:0000256" key="3">
    <source>
        <dbReference type="SAM" id="MobiDB-lite"/>
    </source>
</evidence>
<dbReference type="InterPro" id="IPR000618">
    <property type="entry name" value="Insect_cuticle"/>
</dbReference>
<protein>
    <recommendedName>
        <fullName evidence="6">Cuticular protein</fullName>
    </recommendedName>
</protein>
<feature type="region of interest" description="Disordered" evidence="3">
    <location>
        <begin position="285"/>
        <end position="317"/>
    </location>
</feature>
<reference evidence="4 5" key="1">
    <citation type="submission" date="2021-06" db="EMBL/GenBank/DDBJ databases">
        <title>A haploid diamondback moth (Plutella xylostella L.) genome assembly resolves 31 chromosomes and identifies a diamide resistance mutation.</title>
        <authorList>
            <person name="Ward C.M."/>
            <person name="Perry K.D."/>
            <person name="Baker G."/>
            <person name="Powis K."/>
            <person name="Heckel D.G."/>
            <person name="Baxter S.W."/>
        </authorList>
    </citation>
    <scope>NUCLEOTIDE SEQUENCE [LARGE SCALE GENOMIC DNA]</scope>
    <source>
        <strain evidence="4 5">LV</strain>
        <tissue evidence="4">Single pupa</tissue>
    </source>
</reference>
<evidence type="ECO:0008006" key="6">
    <source>
        <dbReference type="Google" id="ProtNLM"/>
    </source>
</evidence>
<feature type="compositionally biased region" description="Low complexity" evidence="3">
    <location>
        <begin position="235"/>
        <end position="266"/>
    </location>
</feature>
<feature type="compositionally biased region" description="Low complexity" evidence="3">
    <location>
        <begin position="367"/>
        <end position="388"/>
    </location>
</feature>
<evidence type="ECO:0000313" key="5">
    <source>
        <dbReference type="Proteomes" id="UP000823941"/>
    </source>
</evidence>
<sequence length="440" mass="48323">MRAQTSFVSWFYVKEEFVKETGLAKNTKMFKVLMLVAATVALSSAAPNNVFEIDISPEEAQRYLSSPPFTDPQLTARTNVLPLVRWNDPRFRAAEAGPTLGHYWKNGKEIENTDDYVEEVYDASQFHGQDGLGAYAYGYKGPDSAKVENRVQSGDVTGSYTYRDGDNNLIKVRYWADSEGFHQEDNLPKVVLEPAQETEEVRQARLAHEQAWKEAAAAAAQQPDPQGEYSPNYDQGSQYQGSQYQGAQYQAQQNQGPQQYQGAAQPQYQAQAQAQYQGAPQYQGQQYQAAASEPHESVVPADAQTAQSQQAPVTDARQGKAYYANAQASFQQQPGFQGQQLRAQGQGFQAQGFGQVQGQQGQGVRAQSQAYQGQAQGQASYQKQQAQLQDEEPTGPPRGFFYSFDYPVSVIVAKNAAGQGGPVNPGQPIDHDTVGVNARG</sequence>
<gene>
    <name evidence="4" type="ORF">JYU34_016247</name>
</gene>
<proteinExistence type="predicted"/>
<organism evidence="4 5">
    <name type="scientific">Plutella xylostella</name>
    <name type="common">Diamondback moth</name>
    <name type="synonym">Plutella maculipennis</name>
    <dbReference type="NCBI Taxonomy" id="51655"/>
    <lineage>
        <taxon>Eukaryota</taxon>
        <taxon>Metazoa</taxon>
        <taxon>Ecdysozoa</taxon>
        <taxon>Arthropoda</taxon>
        <taxon>Hexapoda</taxon>
        <taxon>Insecta</taxon>
        <taxon>Pterygota</taxon>
        <taxon>Neoptera</taxon>
        <taxon>Endopterygota</taxon>
        <taxon>Lepidoptera</taxon>
        <taxon>Glossata</taxon>
        <taxon>Ditrysia</taxon>
        <taxon>Yponomeutoidea</taxon>
        <taxon>Plutellidae</taxon>
        <taxon>Plutella</taxon>
    </lineage>
</organism>
<feature type="region of interest" description="Disordered" evidence="3">
    <location>
        <begin position="367"/>
        <end position="401"/>
    </location>
</feature>
<keyword evidence="5" id="KW-1185">Reference proteome</keyword>
<keyword evidence="1" id="KW-0732">Signal</keyword>
<feature type="region of interest" description="Disordered" evidence="3">
    <location>
        <begin position="208"/>
        <end position="266"/>
    </location>
</feature>
<evidence type="ECO:0000256" key="2">
    <source>
        <dbReference type="PROSITE-ProRule" id="PRU00497"/>
    </source>
</evidence>
<dbReference type="PROSITE" id="PS51155">
    <property type="entry name" value="CHIT_BIND_RR_2"/>
    <property type="match status" value="1"/>
</dbReference>
<comment type="caution">
    <text evidence="4">The sequence shown here is derived from an EMBL/GenBank/DDBJ whole genome shotgun (WGS) entry which is preliminary data.</text>
</comment>
<dbReference type="EMBL" id="JAHIBW010000022">
    <property type="protein sequence ID" value="KAG7299324.1"/>
    <property type="molecule type" value="Genomic_DNA"/>
</dbReference>
<accession>A0ABQ7Q274</accession>
<evidence type="ECO:0000313" key="4">
    <source>
        <dbReference type="EMBL" id="KAG7299324.1"/>
    </source>
</evidence>
<feature type="region of interest" description="Disordered" evidence="3">
    <location>
        <begin position="416"/>
        <end position="440"/>
    </location>
</feature>
<dbReference type="Pfam" id="PF00379">
    <property type="entry name" value="Chitin_bind_4"/>
    <property type="match status" value="1"/>
</dbReference>
<feature type="compositionally biased region" description="Low complexity" evidence="3">
    <location>
        <begin position="213"/>
        <end position="222"/>
    </location>
</feature>
<name>A0ABQ7Q274_PLUXY</name>
<evidence type="ECO:0000256" key="1">
    <source>
        <dbReference type="ARBA" id="ARBA00022729"/>
    </source>
</evidence>
<keyword evidence="2" id="KW-0193">Cuticle</keyword>